<evidence type="ECO:0000259" key="2">
    <source>
        <dbReference type="Pfam" id="PF21181"/>
    </source>
</evidence>
<evidence type="ECO:0000313" key="4">
    <source>
        <dbReference type="Proteomes" id="UP000189059"/>
    </source>
</evidence>
<feature type="domain" description="SGNH hydrolase-type esterase" evidence="1">
    <location>
        <begin position="143"/>
        <end position="321"/>
    </location>
</feature>
<dbReference type="InterPro" id="IPR013830">
    <property type="entry name" value="SGNH_hydro"/>
</dbReference>
<dbReference type="Gene3D" id="3.40.50.1110">
    <property type="entry name" value="SGNH hydrolase"/>
    <property type="match status" value="1"/>
</dbReference>
<dbReference type="InterPro" id="IPR036514">
    <property type="entry name" value="SGNH_hydro_sf"/>
</dbReference>
<dbReference type="Pfam" id="PF14606">
    <property type="entry name" value="Lipase_GDSL_3"/>
    <property type="match status" value="1"/>
</dbReference>
<dbReference type="Proteomes" id="UP000189059">
    <property type="component" value="Unassembled WGS sequence"/>
</dbReference>
<keyword evidence="4" id="KW-1185">Reference proteome</keyword>
<reference evidence="3 4" key="1">
    <citation type="submission" date="2016-12" db="EMBL/GenBank/DDBJ databases">
        <title>Genome sequencing and description of Paenibacillus sp. nov. from high altitude lake in the Indian Trans- Himalayas.</title>
        <authorList>
            <person name="Kiran S."/>
            <person name="Swarnkar M.K."/>
            <person name="Rana A."/>
            <person name="Tewari R."/>
            <person name="Gulati A."/>
        </authorList>
    </citation>
    <scope>NUCLEOTIDE SEQUENCE [LARGE SCALE GENOMIC DNA]</scope>
    <source>
        <strain evidence="3 4">IHBB 9951</strain>
    </source>
</reference>
<dbReference type="RefSeq" id="WP_077570382.1">
    <property type="nucleotide sequence ID" value="NZ_MRVI01000002.1"/>
</dbReference>
<proteinExistence type="predicted"/>
<dbReference type="Pfam" id="PF21181">
    <property type="entry name" value="SsfX3_N"/>
    <property type="match status" value="1"/>
</dbReference>
<dbReference type="InterPro" id="IPR048977">
    <property type="entry name" value="SsfX3-like_N"/>
</dbReference>
<dbReference type="Gene3D" id="2.60.120.260">
    <property type="entry name" value="Galactose-binding domain-like"/>
    <property type="match status" value="1"/>
</dbReference>
<gene>
    <name evidence="3" type="ORF">BBD40_27230</name>
</gene>
<dbReference type="SUPFAM" id="SSF52266">
    <property type="entry name" value="SGNH hydrolase"/>
    <property type="match status" value="1"/>
</dbReference>
<comment type="caution">
    <text evidence="3">The sequence shown here is derived from an EMBL/GenBank/DDBJ whole genome shotgun (WGS) entry which is preliminary data.</text>
</comment>
<organism evidence="3 4">
    <name type="scientific">Paenibacillus ihbetae</name>
    <dbReference type="NCBI Taxonomy" id="1870820"/>
    <lineage>
        <taxon>Bacteria</taxon>
        <taxon>Bacillati</taxon>
        <taxon>Bacillota</taxon>
        <taxon>Bacilli</taxon>
        <taxon>Bacillales</taxon>
        <taxon>Paenibacillaceae</taxon>
        <taxon>Paenibacillus</taxon>
    </lineage>
</organism>
<feature type="domain" description="SsfX3-like N-terminal" evidence="2">
    <location>
        <begin position="11"/>
        <end position="113"/>
    </location>
</feature>
<dbReference type="EMBL" id="MRVI01000002">
    <property type="protein sequence ID" value="OOC59318.1"/>
    <property type="molecule type" value="Genomic_DNA"/>
</dbReference>
<sequence length="340" mass="37801">MNVIAMNEALFHGAVSVEITEDGARPWRIPYREAALFPPDGIGGEAKVPAGVRLSLWSDSTSVQVGFAATENPLSFDCLIDGQFHSTCTAEPGDSVITWSALPGTNKLIEIYLSPKHPVCVQRILLDQDSSFSYFQDTRPRWIAYGSSITQCKAAASPSQTWPALVAQSSDLQLTCLGYSANCHLEPMVARMIRDLPADFISLCLGINVMGQSSLNTRTFKSSVIGLIQVIRERHQGVPLLLMSPIFAPERETADNPVGLNLVKIRQELREAYNILREHGDRHLFYVEGLDIFGESDQERLSDKLHPDAEGYKLIARRVHRLFQDELKLHSLISEGNERI</sequence>
<evidence type="ECO:0000313" key="3">
    <source>
        <dbReference type="EMBL" id="OOC59318.1"/>
    </source>
</evidence>
<protein>
    <submittedName>
        <fullName evidence="3">GDSL family lipase</fullName>
    </submittedName>
</protein>
<name>A0ABX3JV88_9BACL</name>
<accession>A0ABX3JV88</accession>
<evidence type="ECO:0000259" key="1">
    <source>
        <dbReference type="Pfam" id="PF14606"/>
    </source>
</evidence>